<dbReference type="InterPro" id="IPR033738">
    <property type="entry name" value="AsnB_N"/>
</dbReference>
<accession>A0A450WDA3</accession>
<dbReference type="InterPro" id="IPR006426">
    <property type="entry name" value="Asn_synth_AEB"/>
</dbReference>
<evidence type="ECO:0000256" key="1">
    <source>
        <dbReference type="ARBA" id="ARBA00005187"/>
    </source>
</evidence>
<dbReference type="EMBL" id="CAADFN010000012">
    <property type="protein sequence ID" value="VFK15066.1"/>
    <property type="molecule type" value="Genomic_DNA"/>
</dbReference>
<protein>
    <recommendedName>
        <fullName evidence="3">asparagine synthase (glutamine-hydrolyzing)</fullName>
        <ecNumber evidence="3">6.3.5.4</ecNumber>
    </recommendedName>
</protein>
<feature type="domain" description="Glutamine amidotransferase type-2" evidence="11">
    <location>
        <begin position="2"/>
        <end position="224"/>
    </location>
</feature>
<evidence type="ECO:0000256" key="4">
    <source>
        <dbReference type="ARBA" id="ARBA00022741"/>
    </source>
</evidence>
<dbReference type="CDD" id="cd01991">
    <property type="entry name" value="Asn_synthase_B_C"/>
    <property type="match status" value="1"/>
</dbReference>
<dbReference type="InterPro" id="IPR029055">
    <property type="entry name" value="Ntn_hydrolases_N"/>
</dbReference>
<feature type="active site" description="For GATase activity" evidence="8">
    <location>
        <position position="2"/>
    </location>
</feature>
<feature type="binding site" evidence="9">
    <location>
        <position position="274"/>
    </location>
    <ligand>
        <name>ATP</name>
        <dbReference type="ChEBI" id="CHEBI:30616"/>
    </ligand>
</feature>
<dbReference type="InterPro" id="IPR051786">
    <property type="entry name" value="ASN_synthetase/amidase"/>
</dbReference>
<evidence type="ECO:0000256" key="7">
    <source>
        <dbReference type="ARBA" id="ARBA00048741"/>
    </source>
</evidence>
<dbReference type="InterPro" id="IPR001962">
    <property type="entry name" value="Asn_synthase"/>
</dbReference>
<dbReference type="GO" id="GO:0005524">
    <property type="term" value="F:ATP binding"/>
    <property type="evidence" value="ECO:0007669"/>
    <property type="project" value="UniProtKB-KW"/>
</dbReference>
<dbReference type="GO" id="GO:0006529">
    <property type="term" value="P:asparagine biosynthetic process"/>
    <property type="evidence" value="ECO:0007669"/>
    <property type="project" value="UniProtKB-KW"/>
</dbReference>
<keyword evidence="8" id="KW-0028">Amino-acid biosynthesis</keyword>
<dbReference type="PANTHER" id="PTHR43284">
    <property type="entry name" value="ASPARAGINE SYNTHETASE (GLUTAMINE-HYDROLYZING)"/>
    <property type="match status" value="1"/>
</dbReference>
<dbReference type="EC" id="6.3.5.4" evidence="3"/>
<dbReference type="Gene3D" id="3.60.20.10">
    <property type="entry name" value="Glutamine Phosphoribosylpyrophosphate, subunit 1, domain 1"/>
    <property type="match status" value="1"/>
</dbReference>
<feature type="site" description="Important for beta-aspartyl-AMP intermediate formation" evidence="10">
    <location>
        <position position="376"/>
    </location>
</feature>
<evidence type="ECO:0000259" key="11">
    <source>
        <dbReference type="PROSITE" id="PS51278"/>
    </source>
</evidence>
<dbReference type="InterPro" id="IPR017932">
    <property type="entry name" value="GATase_2_dom"/>
</dbReference>
<dbReference type="AlphaFoldDB" id="A0A450WDA3"/>
<gene>
    <name evidence="12" type="ORF">BECKLFY1418C_GA0070996_101252</name>
</gene>
<dbReference type="InterPro" id="IPR014729">
    <property type="entry name" value="Rossmann-like_a/b/a_fold"/>
</dbReference>
<keyword evidence="6 8" id="KW-0315">Glutamine amidotransferase</keyword>
<evidence type="ECO:0000256" key="9">
    <source>
        <dbReference type="PIRSR" id="PIRSR001589-2"/>
    </source>
</evidence>
<keyword evidence="5 9" id="KW-0067">ATP-binding</keyword>
<dbReference type="SUPFAM" id="SSF52402">
    <property type="entry name" value="Adenine nucleotide alpha hydrolases-like"/>
    <property type="match status" value="1"/>
</dbReference>
<proteinExistence type="inferred from homology"/>
<dbReference type="PROSITE" id="PS51278">
    <property type="entry name" value="GATASE_TYPE_2"/>
    <property type="match status" value="1"/>
</dbReference>
<organism evidence="12">
    <name type="scientific">Candidatus Kentrum sp. LFY</name>
    <dbReference type="NCBI Taxonomy" id="2126342"/>
    <lineage>
        <taxon>Bacteria</taxon>
        <taxon>Pseudomonadati</taxon>
        <taxon>Pseudomonadota</taxon>
        <taxon>Gammaproteobacteria</taxon>
        <taxon>Candidatus Kentrum</taxon>
    </lineage>
</organism>
<dbReference type="SUPFAM" id="SSF56235">
    <property type="entry name" value="N-terminal nucleophile aminohydrolases (Ntn hydrolases)"/>
    <property type="match status" value="1"/>
</dbReference>
<evidence type="ECO:0000256" key="5">
    <source>
        <dbReference type="ARBA" id="ARBA00022840"/>
    </source>
</evidence>
<keyword evidence="8" id="KW-0061">Asparagine biosynthesis</keyword>
<evidence type="ECO:0000256" key="10">
    <source>
        <dbReference type="PIRSR" id="PIRSR001589-3"/>
    </source>
</evidence>
<sequence>MCGIAGLVHLQAGLEGNDIFKVAAMAEAISHRGPDGKGLERSKCKHTVFSHRMLSIVDVGNYVQPFVYKEQGIELLLTFNGEIYNYLELRESLATCGHIFRTKSDTEVLLHAYLEWGEGCVEYFDGDFAFAIYDGRNRCLTLARDRLGVKPLFYYFDKEKFYFGSEPKAFFPVLGKDRKPDLITIADFFLEKDILVDACARPDRSFYENVRCLEPGSILQVRVGNPKITILKYWEPSFHRNKDKDIGRFSTEIRNELIQAVVERVPGEVDYGALLSGGVDSSIISSILLEQSKKPTIATINFTRGYNPDIDYAELFAERFSIELDAYAWSPASLLEELDALVYAMDEPHDTSRQLGLLLAYKRLSDRNCKVAIVGEGSDEFNFGYYYSYPGFGVDAQLISSKSEFLKKCILRSDFANQWLTADFRAMHPASELLEFSYSRYFDCDSSESYLDAIQRYYINRFLKYRLDVNDRCAMYYGIESRVPYCDHKLVEFFLEVPPQLNCEAHTEKRILRNAFQGRLPDVLLFRKKHPLPENNTVSMHNLIIQQIERRMPRLNSGIWDIVDRNRVLLELNKYMNLIHSFDYGGFDSGTLRELSQPTLLTATPKFRAKHFFLLLSLFTWYNTNFGD</sequence>
<dbReference type="Pfam" id="PF13537">
    <property type="entry name" value="GATase_7"/>
    <property type="match status" value="1"/>
</dbReference>
<dbReference type="PANTHER" id="PTHR43284:SF1">
    <property type="entry name" value="ASPARAGINE SYNTHETASE"/>
    <property type="match status" value="1"/>
</dbReference>
<comment type="similarity">
    <text evidence="2">Belongs to the asparagine synthetase family.</text>
</comment>
<evidence type="ECO:0000313" key="12">
    <source>
        <dbReference type="EMBL" id="VFK15066.1"/>
    </source>
</evidence>
<name>A0A450WDA3_9GAMM</name>
<comment type="catalytic activity">
    <reaction evidence="7">
        <text>L-aspartate + L-glutamine + ATP + H2O = L-asparagine + L-glutamate + AMP + diphosphate + H(+)</text>
        <dbReference type="Rhea" id="RHEA:12228"/>
        <dbReference type="ChEBI" id="CHEBI:15377"/>
        <dbReference type="ChEBI" id="CHEBI:15378"/>
        <dbReference type="ChEBI" id="CHEBI:29985"/>
        <dbReference type="ChEBI" id="CHEBI:29991"/>
        <dbReference type="ChEBI" id="CHEBI:30616"/>
        <dbReference type="ChEBI" id="CHEBI:33019"/>
        <dbReference type="ChEBI" id="CHEBI:58048"/>
        <dbReference type="ChEBI" id="CHEBI:58359"/>
        <dbReference type="ChEBI" id="CHEBI:456215"/>
        <dbReference type="EC" id="6.3.5.4"/>
    </reaction>
</comment>
<feature type="binding site" evidence="9">
    <location>
        <position position="105"/>
    </location>
    <ligand>
        <name>L-glutamine</name>
        <dbReference type="ChEBI" id="CHEBI:58359"/>
    </ligand>
</feature>
<keyword evidence="4 9" id="KW-0547">Nucleotide-binding</keyword>
<dbReference type="GO" id="GO:0004066">
    <property type="term" value="F:asparagine synthase (glutamine-hydrolyzing) activity"/>
    <property type="evidence" value="ECO:0007669"/>
    <property type="project" value="UniProtKB-EC"/>
</dbReference>
<dbReference type="NCBIfam" id="TIGR01536">
    <property type="entry name" value="asn_synth_AEB"/>
    <property type="match status" value="1"/>
</dbReference>
<dbReference type="PIRSF" id="PIRSF001589">
    <property type="entry name" value="Asn_synthetase_glu-h"/>
    <property type="match status" value="1"/>
</dbReference>
<evidence type="ECO:0000256" key="3">
    <source>
        <dbReference type="ARBA" id="ARBA00012737"/>
    </source>
</evidence>
<dbReference type="CDD" id="cd00712">
    <property type="entry name" value="AsnB"/>
    <property type="match status" value="1"/>
</dbReference>
<reference evidence="12" key="1">
    <citation type="submission" date="2019-02" db="EMBL/GenBank/DDBJ databases">
        <authorList>
            <person name="Gruber-Vodicka R. H."/>
            <person name="Seah K. B. B."/>
        </authorList>
    </citation>
    <scope>NUCLEOTIDE SEQUENCE</scope>
    <source>
        <strain evidence="12">BECK_BY7</strain>
    </source>
</reference>
<evidence type="ECO:0000256" key="2">
    <source>
        <dbReference type="ARBA" id="ARBA00005752"/>
    </source>
</evidence>
<dbReference type="Pfam" id="PF00733">
    <property type="entry name" value="Asn_synthase"/>
    <property type="match status" value="1"/>
</dbReference>
<comment type="pathway">
    <text evidence="1">Amino-acid biosynthesis; L-asparagine biosynthesis; L-asparagine from L-aspartate (L-Gln route): step 1/1.</text>
</comment>
<dbReference type="Gene3D" id="3.40.50.620">
    <property type="entry name" value="HUPs"/>
    <property type="match status" value="1"/>
</dbReference>
<evidence type="ECO:0000256" key="8">
    <source>
        <dbReference type="PIRSR" id="PIRSR001589-1"/>
    </source>
</evidence>
<evidence type="ECO:0000256" key="6">
    <source>
        <dbReference type="ARBA" id="ARBA00022962"/>
    </source>
</evidence>